<evidence type="ECO:0000313" key="1">
    <source>
        <dbReference type="EMBL" id="KAA8903253.1"/>
    </source>
</evidence>
<dbReference type="GeneID" id="54781191"/>
<accession>A0A642UQ49</accession>
<keyword evidence="2" id="KW-1185">Reference proteome</keyword>
<evidence type="ECO:0000313" key="2">
    <source>
        <dbReference type="Proteomes" id="UP000449547"/>
    </source>
</evidence>
<sequence length="361" mass="41366">MSTNILVQTTSVDDQFLLMSALPFDIVLKIFLYLPKNLVLTLLRPQPDHPHTGIVRRPVNAQIKRWLFSHIYVHDSMFRPVLNWHNEELQQWLVLSKAQLEHLNFSGFEWPSCQMLTTEGVFVRWHGRVSRISTTSSTRGWVTTTFSQIPWAINPNMIPSDTGLHLTRLALIGYNVILTTPEVKHRVDSLQLEGRHPGIAHVIDLSSVKQLTVLTLTGEVFDHAGEFTSLTDLFVLIDAHNVTAFSATVRRLVLVTGRSDVNRAASLAANFKLLTYCELTRTVMSFNWPRILFDHESVRDHLVSANPLYLYNSATEFQQQGFDMLDMLVLHKRYLKVVRRDGEWVDTQDLSTGRMLSEYSI</sequence>
<proteinExistence type="predicted"/>
<dbReference type="RefSeq" id="XP_034012706.1">
    <property type="nucleotide sequence ID" value="XM_034155203.1"/>
</dbReference>
<dbReference type="EMBL" id="SWFT01000070">
    <property type="protein sequence ID" value="KAA8903253.1"/>
    <property type="molecule type" value="Genomic_DNA"/>
</dbReference>
<organism evidence="1 2">
    <name type="scientific">Diutina rugosa</name>
    <name type="common">Yeast</name>
    <name type="synonym">Candida rugosa</name>
    <dbReference type="NCBI Taxonomy" id="5481"/>
    <lineage>
        <taxon>Eukaryota</taxon>
        <taxon>Fungi</taxon>
        <taxon>Dikarya</taxon>
        <taxon>Ascomycota</taxon>
        <taxon>Saccharomycotina</taxon>
        <taxon>Pichiomycetes</taxon>
        <taxon>Debaryomycetaceae</taxon>
        <taxon>Diutina</taxon>
    </lineage>
</organism>
<dbReference type="VEuPathDB" id="FungiDB:DIURU_002540"/>
<name>A0A642UQ49_DIURU</name>
<dbReference type="Proteomes" id="UP000449547">
    <property type="component" value="Unassembled WGS sequence"/>
</dbReference>
<protein>
    <submittedName>
        <fullName evidence="1">Uncharacterized protein</fullName>
    </submittedName>
</protein>
<dbReference type="AlphaFoldDB" id="A0A642UQ49"/>
<comment type="caution">
    <text evidence="1">The sequence shown here is derived from an EMBL/GenBank/DDBJ whole genome shotgun (WGS) entry which is preliminary data.</text>
</comment>
<gene>
    <name evidence="1" type="ORF">DIURU_002540</name>
</gene>
<reference evidence="1 2" key="1">
    <citation type="submission" date="2019-07" db="EMBL/GenBank/DDBJ databases">
        <title>Genome assembly of two rare yeast pathogens: Diutina rugosa and Trichomonascus ciferrii.</title>
        <authorList>
            <person name="Mixao V."/>
            <person name="Saus E."/>
            <person name="Hansen A."/>
            <person name="Lass-Flor C."/>
            <person name="Gabaldon T."/>
        </authorList>
    </citation>
    <scope>NUCLEOTIDE SEQUENCE [LARGE SCALE GENOMIC DNA]</scope>
    <source>
        <strain evidence="1 2">CBS 613</strain>
    </source>
</reference>